<name>A0A1I3SW39_9FLAO</name>
<dbReference type="OrthoDB" id="648347at2"/>
<feature type="chain" id="PRO_5017190057" evidence="1">
    <location>
        <begin position="22"/>
        <end position="328"/>
    </location>
</feature>
<accession>A0A1I3SW39</accession>
<dbReference type="Pfam" id="PF11751">
    <property type="entry name" value="PorP_SprF"/>
    <property type="match status" value="1"/>
</dbReference>
<protein>
    <submittedName>
        <fullName evidence="2">Type IX secretion system membrane protein, PorP/SprF family</fullName>
    </submittedName>
</protein>
<dbReference type="InterPro" id="IPR019861">
    <property type="entry name" value="PorP/SprF_Bacteroidetes"/>
</dbReference>
<reference evidence="3" key="1">
    <citation type="submission" date="2016-10" db="EMBL/GenBank/DDBJ databases">
        <authorList>
            <person name="Varghese N."/>
            <person name="Submissions S."/>
        </authorList>
    </citation>
    <scope>NUCLEOTIDE SEQUENCE [LARGE SCALE GENOMIC DNA]</scope>
    <source>
        <strain evidence="3">DSM 26542</strain>
    </source>
</reference>
<evidence type="ECO:0000256" key="1">
    <source>
        <dbReference type="SAM" id="SignalP"/>
    </source>
</evidence>
<dbReference type="NCBIfam" id="TIGR03519">
    <property type="entry name" value="T9SS_PorP_fam"/>
    <property type="match status" value="1"/>
</dbReference>
<feature type="signal peptide" evidence="1">
    <location>
        <begin position="1"/>
        <end position="21"/>
    </location>
</feature>
<keyword evidence="3" id="KW-1185">Reference proteome</keyword>
<dbReference type="RefSeq" id="WP_090679829.1">
    <property type="nucleotide sequence ID" value="NZ_FORU01000011.1"/>
</dbReference>
<keyword evidence="1" id="KW-0732">Signal</keyword>
<dbReference type="STRING" id="1150112.SAMN04487893_11198"/>
<sequence>MKIFKKRYVILAVVLSQFGFAQEGMSVYSDYLTDNYYLIHPSMAGAANCGQIRVTANQQWSNQDEAPALQTLSFNTSLGDQSGIGFIAFNDRNGYHSQAGGKLTYAHHIMFNRYTRGDYDINVLSFGMSAGMVRTVLDETEFGGGYDPIINGGMEQKDSYFNVDVGVSYQYLDFNAHFTVKNAVTSKRDMYTDIESDNLRKYILSAGYVFGTQSNTGWRYEPSLMLQYTEETEEKGIDVNMKVYRDFDFGKLWGGVSFRQNFDGAEFLKDTELKTQRQQYITPFIGLNYKKFMVAYTYSQLTGNVKFDKGGFHQITIGIDLLCKSDRY</sequence>
<dbReference type="AlphaFoldDB" id="A0A1I3SW39"/>
<evidence type="ECO:0000313" key="2">
    <source>
        <dbReference type="EMBL" id="SFJ62583.1"/>
    </source>
</evidence>
<evidence type="ECO:0000313" key="3">
    <source>
        <dbReference type="Proteomes" id="UP000243887"/>
    </source>
</evidence>
<dbReference type="Proteomes" id="UP000243887">
    <property type="component" value="Unassembled WGS sequence"/>
</dbReference>
<organism evidence="2 3">
    <name type="scientific">Myroides guanonis</name>
    <dbReference type="NCBI Taxonomy" id="1150112"/>
    <lineage>
        <taxon>Bacteria</taxon>
        <taxon>Pseudomonadati</taxon>
        <taxon>Bacteroidota</taxon>
        <taxon>Flavobacteriia</taxon>
        <taxon>Flavobacteriales</taxon>
        <taxon>Flavobacteriaceae</taxon>
        <taxon>Myroides</taxon>
    </lineage>
</organism>
<dbReference type="EMBL" id="FORU01000011">
    <property type="protein sequence ID" value="SFJ62583.1"/>
    <property type="molecule type" value="Genomic_DNA"/>
</dbReference>
<gene>
    <name evidence="2" type="ORF">SAMN04487893_11198</name>
</gene>
<proteinExistence type="predicted"/>